<evidence type="ECO:0000313" key="4">
    <source>
        <dbReference type="EMBL" id="SBS28843.1"/>
    </source>
</evidence>
<dbReference type="Pfam" id="PF13464">
    <property type="entry name" value="RodZ_C"/>
    <property type="match status" value="1"/>
</dbReference>
<keyword evidence="2" id="KW-0472">Membrane</keyword>
<dbReference type="STRING" id="295068.MAQ5080_01225"/>
<evidence type="ECO:0000256" key="1">
    <source>
        <dbReference type="SAM" id="MobiDB-lite"/>
    </source>
</evidence>
<keyword evidence="5" id="KW-1185">Reference proteome</keyword>
<dbReference type="Pfam" id="PF13413">
    <property type="entry name" value="HTH_25"/>
    <property type="match status" value="1"/>
</dbReference>
<feature type="compositionally biased region" description="Low complexity" evidence="1">
    <location>
        <begin position="142"/>
        <end position="151"/>
    </location>
</feature>
<sequence>MTTELEMDIAPEQGKQALDIGQTLRAKRLSLALDERQVATELKLSIDSVYALENGAFERFRSATFARGYLKSYCRLLGLDHHQVLAAFDEQQSVKESHLRPVDNVQAQSSGRDPIFVIVSAIIIAIIAFVVFWWPSQSSEPEESSAVAQEQVSDEMTQAAEDENTSNMDTIEAPAAATQTDSEVTDAEIDFAALTESLSDTTEEAADEVVTGLSAETIALLEDAGVDTEQVAEAAREPENVAEPATVAPEPVVASHDIVLQFSADCWTEIRDSSGRILFSGVKSAGSSLELDGQAPYRVTLGYAPGVSEFIYQGEQFDFSSYVRKDLARFELE</sequence>
<dbReference type="AlphaFoldDB" id="A0A1A8TB95"/>
<dbReference type="Proteomes" id="UP000092627">
    <property type="component" value="Unassembled WGS sequence"/>
</dbReference>
<keyword evidence="2" id="KW-1133">Transmembrane helix</keyword>
<dbReference type="Gene3D" id="1.10.260.40">
    <property type="entry name" value="lambda repressor-like DNA-binding domains"/>
    <property type="match status" value="1"/>
</dbReference>
<dbReference type="InterPro" id="IPR010982">
    <property type="entry name" value="Lambda_DNA-bd_dom_sf"/>
</dbReference>
<evidence type="ECO:0000259" key="3">
    <source>
        <dbReference type="Pfam" id="PF13464"/>
    </source>
</evidence>
<feature type="region of interest" description="Disordered" evidence="1">
    <location>
        <begin position="142"/>
        <end position="170"/>
    </location>
</feature>
<evidence type="ECO:0000256" key="2">
    <source>
        <dbReference type="SAM" id="Phobius"/>
    </source>
</evidence>
<keyword evidence="2" id="KW-0812">Transmembrane</keyword>
<gene>
    <name evidence="4" type="primary">rodZ</name>
    <name evidence="4" type="ORF">MAQ5080_01225</name>
</gene>
<proteinExistence type="predicted"/>
<reference evidence="4 5" key="1">
    <citation type="submission" date="2016-06" db="EMBL/GenBank/DDBJ databases">
        <authorList>
            <person name="Kjaerup R.B."/>
            <person name="Dalgaard T.S."/>
            <person name="Juul-Madsen H.R."/>
        </authorList>
    </citation>
    <scope>NUCLEOTIDE SEQUENCE [LARGE SCALE GENOMIC DNA]</scope>
    <source>
        <strain evidence="4 5">CECT 5080</strain>
    </source>
</reference>
<dbReference type="GO" id="GO:0003677">
    <property type="term" value="F:DNA binding"/>
    <property type="evidence" value="ECO:0007669"/>
    <property type="project" value="InterPro"/>
</dbReference>
<organism evidence="4 5">
    <name type="scientific">Marinomonas aquimarina</name>
    <dbReference type="NCBI Taxonomy" id="295068"/>
    <lineage>
        <taxon>Bacteria</taxon>
        <taxon>Pseudomonadati</taxon>
        <taxon>Pseudomonadota</taxon>
        <taxon>Gammaproteobacteria</taxon>
        <taxon>Oceanospirillales</taxon>
        <taxon>Oceanospirillaceae</taxon>
        <taxon>Marinomonas</taxon>
    </lineage>
</organism>
<evidence type="ECO:0000313" key="5">
    <source>
        <dbReference type="Proteomes" id="UP000092627"/>
    </source>
</evidence>
<dbReference type="PANTHER" id="PTHR34475:SF1">
    <property type="entry name" value="CYTOSKELETON PROTEIN RODZ"/>
    <property type="match status" value="1"/>
</dbReference>
<dbReference type="EMBL" id="FLOC01000005">
    <property type="protein sequence ID" value="SBS28843.1"/>
    <property type="molecule type" value="Genomic_DNA"/>
</dbReference>
<name>A0A1A8TB95_9GAMM</name>
<dbReference type="OrthoDB" id="9790252at2"/>
<dbReference type="InterPro" id="IPR025194">
    <property type="entry name" value="RodZ-like_C"/>
</dbReference>
<accession>A0A1A8TB95</accession>
<dbReference type="InterPro" id="IPR050400">
    <property type="entry name" value="Bact_Cytoskel_RodZ"/>
</dbReference>
<feature type="domain" description="Cytoskeleton protein RodZ-like C-terminal" evidence="3">
    <location>
        <begin position="259"/>
        <end position="331"/>
    </location>
</feature>
<dbReference type="RefSeq" id="WP_067206952.1">
    <property type="nucleotide sequence ID" value="NZ_FLOC01000005.1"/>
</dbReference>
<feature type="transmembrane region" description="Helical" evidence="2">
    <location>
        <begin position="115"/>
        <end position="134"/>
    </location>
</feature>
<protein>
    <submittedName>
        <fullName evidence="4">Cytoskeleton protein RodZ</fullName>
    </submittedName>
</protein>
<dbReference type="PANTHER" id="PTHR34475">
    <property type="match status" value="1"/>
</dbReference>